<dbReference type="OrthoDB" id="4281720at2"/>
<dbReference type="InterPro" id="IPR025948">
    <property type="entry name" value="HTH-like_dom"/>
</dbReference>
<evidence type="ECO:0000313" key="4">
    <source>
        <dbReference type="EMBL" id="TQN46287.1"/>
    </source>
</evidence>
<gene>
    <name evidence="4" type="ORF">FHX52_2998</name>
</gene>
<dbReference type="SUPFAM" id="SSF53098">
    <property type="entry name" value="Ribonuclease H-like"/>
    <property type="match status" value="1"/>
</dbReference>
<feature type="domain" description="Integrase catalytic" evidence="3">
    <location>
        <begin position="110"/>
        <end position="289"/>
    </location>
</feature>
<dbReference type="GO" id="GO:0043565">
    <property type="term" value="F:sequence-specific DNA binding"/>
    <property type="evidence" value="ECO:0007669"/>
    <property type="project" value="InterPro"/>
</dbReference>
<dbReference type="PANTHER" id="PTHR46889">
    <property type="entry name" value="TRANSPOSASE INSF FOR INSERTION SEQUENCE IS3B-RELATED"/>
    <property type="match status" value="1"/>
</dbReference>
<dbReference type="Proteomes" id="UP000320085">
    <property type="component" value="Unassembled WGS sequence"/>
</dbReference>
<sequence>MIDAQKATFPIARMAQLLGVSRSGYYAWAQRRATGPGPREVRRRELVSKIEAAHEASDGVNGAPRITADLREAGEVISVKTTAKLMRQNGIRGISPRPWRPVTTIVDPNPHTIPDLVGRRFDQGVLNTVWTSDITYLATGQGWLYLCAVRDGCSRRVLGYAFSDSLHTDVVEDALRRAVAFRAPGTGATAGVIFHADRGCQYTSAQLARVAGDLEVRLSVGRTGVCYDNAQQESFWSTLKTEFYTRHEFATHAEAIHAVSSWIETVYNRRRRHSTLGQISPVTFEHRITTAAAEAA</sequence>
<evidence type="ECO:0000259" key="2">
    <source>
        <dbReference type="PROSITE" id="PS01124"/>
    </source>
</evidence>
<accession>A0A543PQE1</accession>
<proteinExistence type="predicted"/>
<dbReference type="Pfam" id="PF00665">
    <property type="entry name" value="rve"/>
    <property type="match status" value="1"/>
</dbReference>
<protein>
    <submittedName>
        <fullName evidence="4">Transposase InsO family protein</fullName>
    </submittedName>
</protein>
<dbReference type="PANTHER" id="PTHR46889:SF5">
    <property type="entry name" value="INTEGRASE PROTEIN"/>
    <property type="match status" value="1"/>
</dbReference>
<dbReference type="InterPro" id="IPR048020">
    <property type="entry name" value="Transpos_IS3"/>
</dbReference>
<dbReference type="InterPro" id="IPR012337">
    <property type="entry name" value="RNaseH-like_sf"/>
</dbReference>
<feature type="domain" description="HTH araC/xylS-type" evidence="2">
    <location>
        <begin position="1"/>
        <end position="44"/>
    </location>
</feature>
<reference evidence="4 5" key="1">
    <citation type="submission" date="2019-06" db="EMBL/GenBank/DDBJ databases">
        <title>Sequencing the genomes of 1000 actinobacteria strains.</title>
        <authorList>
            <person name="Klenk H.-P."/>
        </authorList>
    </citation>
    <scope>NUCLEOTIDE SEQUENCE [LARGE SCALE GENOMIC DNA]</scope>
    <source>
        <strain evidence="4 5">DSM 21776</strain>
    </source>
</reference>
<comment type="caution">
    <text evidence="4">The sequence shown here is derived from an EMBL/GenBank/DDBJ whole genome shotgun (WGS) entry which is preliminary data.</text>
</comment>
<dbReference type="Pfam" id="PF13333">
    <property type="entry name" value="rve_2"/>
    <property type="match status" value="1"/>
</dbReference>
<dbReference type="Gene3D" id="3.30.420.10">
    <property type="entry name" value="Ribonuclease H-like superfamily/Ribonuclease H"/>
    <property type="match status" value="1"/>
</dbReference>
<evidence type="ECO:0000313" key="5">
    <source>
        <dbReference type="Proteomes" id="UP000320085"/>
    </source>
</evidence>
<evidence type="ECO:0000259" key="3">
    <source>
        <dbReference type="PROSITE" id="PS50994"/>
    </source>
</evidence>
<dbReference type="InterPro" id="IPR018060">
    <property type="entry name" value="HTH_AraC"/>
</dbReference>
<dbReference type="PROSITE" id="PS01124">
    <property type="entry name" value="HTH_ARAC_FAMILY_2"/>
    <property type="match status" value="1"/>
</dbReference>
<dbReference type="GO" id="GO:0003700">
    <property type="term" value="F:DNA-binding transcription factor activity"/>
    <property type="evidence" value="ECO:0007669"/>
    <property type="project" value="InterPro"/>
</dbReference>
<comment type="function">
    <text evidence="1">Involved in the transposition of the insertion sequence.</text>
</comment>
<evidence type="ECO:0000256" key="1">
    <source>
        <dbReference type="ARBA" id="ARBA00002286"/>
    </source>
</evidence>
<organism evidence="4 5">
    <name type="scientific">Humibacillus xanthopallidus</name>
    <dbReference type="NCBI Taxonomy" id="412689"/>
    <lineage>
        <taxon>Bacteria</taxon>
        <taxon>Bacillati</taxon>
        <taxon>Actinomycetota</taxon>
        <taxon>Actinomycetes</taxon>
        <taxon>Micrococcales</taxon>
        <taxon>Intrasporangiaceae</taxon>
        <taxon>Humibacillus</taxon>
    </lineage>
</organism>
<dbReference type="GO" id="GO:0015074">
    <property type="term" value="P:DNA integration"/>
    <property type="evidence" value="ECO:0007669"/>
    <property type="project" value="InterPro"/>
</dbReference>
<dbReference type="Pfam" id="PF13276">
    <property type="entry name" value="HTH_21"/>
    <property type="match status" value="1"/>
</dbReference>
<dbReference type="EMBL" id="VFQF01000002">
    <property type="protein sequence ID" value="TQN46287.1"/>
    <property type="molecule type" value="Genomic_DNA"/>
</dbReference>
<dbReference type="InterPro" id="IPR001584">
    <property type="entry name" value="Integrase_cat-core"/>
</dbReference>
<dbReference type="InterPro" id="IPR036397">
    <property type="entry name" value="RNaseH_sf"/>
</dbReference>
<dbReference type="NCBIfam" id="NF033516">
    <property type="entry name" value="transpos_IS3"/>
    <property type="match status" value="1"/>
</dbReference>
<dbReference type="AlphaFoldDB" id="A0A543PQE1"/>
<dbReference type="PROSITE" id="PS50994">
    <property type="entry name" value="INTEGRASE"/>
    <property type="match status" value="1"/>
</dbReference>
<name>A0A543PQE1_9MICO</name>
<dbReference type="InterPro" id="IPR050900">
    <property type="entry name" value="Transposase_IS3/IS150/IS904"/>
</dbReference>